<dbReference type="Proteomes" id="UP000283509">
    <property type="component" value="Unassembled WGS sequence"/>
</dbReference>
<dbReference type="GO" id="GO:0017171">
    <property type="term" value="F:serine hydrolase activity"/>
    <property type="evidence" value="ECO:0007669"/>
    <property type="project" value="TreeGrafter"/>
</dbReference>
<dbReference type="STRING" id="6689.A0A3R7MDH4"/>
<reference evidence="1 2" key="1">
    <citation type="submission" date="2018-04" db="EMBL/GenBank/DDBJ databases">
        <authorList>
            <person name="Zhang X."/>
            <person name="Yuan J."/>
            <person name="Li F."/>
            <person name="Xiang J."/>
        </authorList>
    </citation>
    <scope>NUCLEOTIDE SEQUENCE [LARGE SCALE GENOMIC DNA]</scope>
    <source>
        <tissue evidence="1">Muscle</tissue>
    </source>
</reference>
<gene>
    <name evidence="1" type="ORF">C7M84_008110</name>
</gene>
<organism evidence="1 2">
    <name type="scientific">Penaeus vannamei</name>
    <name type="common">Whiteleg shrimp</name>
    <name type="synonym">Litopenaeus vannamei</name>
    <dbReference type="NCBI Taxonomy" id="6689"/>
    <lineage>
        <taxon>Eukaryota</taxon>
        <taxon>Metazoa</taxon>
        <taxon>Ecdysozoa</taxon>
        <taxon>Arthropoda</taxon>
        <taxon>Crustacea</taxon>
        <taxon>Multicrustacea</taxon>
        <taxon>Malacostraca</taxon>
        <taxon>Eumalacostraca</taxon>
        <taxon>Eucarida</taxon>
        <taxon>Decapoda</taxon>
        <taxon>Dendrobranchiata</taxon>
        <taxon>Penaeoidea</taxon>
        <taxon>Penaeidae</taxon>
        <taxon>Penaeus</taxon>
    </lineage>
</organism>
<proteinExistence type="predicted"/>
<sequence length="309" mass="34383">MSSGNGECGTKAYRLPVTKGAVNTGQVGKTSPPGMIVDCFRNARLYRRETVEGMVPPPTEMVVLFTWLGAKQKYAHKYANCWTRRGYDVLHVTCSVRDLLFPRSGAEVTASRVVDFLTSYDRKVIVHGLSVGGYLTQRVLIDAKDSPIHISHQIFDSFTNVVGIEKGVQNAVHPHYRTLATKCMKVYSKYADLSSILEAQKFVTTTPCPAPALFVHSMADQVASYEDTEEVINAQRKVAPVDTYVIPAERKVPHVTIMKYMGEQNYMGLIHNFVERYRGAVISSQNDFDLLTNTPPAIPQGQPKLVLPQ</sequence>
<name>A0A3R7MDH4_PENVA</name>
<keyword evidence="2" id="KW-1185">Reference proteome</keyword>
<reference evidence="1 2" key="2">
    <citation type="submission" date="2019-01" db="EMBL/GenBank/DDBJ databases">
        <title>The decoding of complex shrimp genome reveals the adaptation for benthos swimmer, frequently molting mechanism and breeding impact on genome.</title>
        <authorList>
            <person name="Sun Y."/>
            <person name="Gao Y."/>
            <person name="Yu Y."/>
        </authorList>
    </citation>
    <scope>NUCLEOTIDE SEQUENCE [LARGE SCALE GENOMIC DNA]</scope>
    <source>
        <tissue evidence="1">Muscle</tissue>
    </source>
</reference>
<dbReference type="Gene3D" id="3.40.50.1820">
    <property type="entry name" value="alpha/beta hydrolase"/>
    <property type="match status" value="1"/>
</dbReference>
<dbReference type="PANTHER" id="PTHR20908:SF1">
    <property type="entry name" value="LD15586P"/>
    <property type="match status" value="1"/>
</dbReference>
<dbReference type="InterPro" id="IPR008547">
    <property type="entry name" value="DUF829_TMEM53"/>
</dbReference>
<dbReference type="SUPFAM" id="SSF53474">
    <property type="entry name" value="alpha/beta-Hydrolases"/>
    <property type="match status" value="1"/>
</dbReference>
<dbReference type="OrthoDB" id="77878at2759"/>
<dbReference type="PANTHER" id="PTHR20908">
    <property type="entry name" value="LD15586P"/>
    <property type="match status" value="1"/>
</dbReference>
<dbReference type="AlphaFoldDB" id="A0A3R7MDH4"/>
<dbReference type="EMBL" id="QCYY01002026">
    <property type="protein sequence ID" value="ROT73445.1"/>
    <property type="molecule type" value="Genomic_DNA"/>
</dbReference>
<accession>A0A3R7MDH4</accession>
<dbReference type="Pfam" id="PF05705">
    <property type="entry name" value="DUF829"/>
    <property type="match status" value="1"/>
</dbReference>
<protein>
    <submittedName>
        <fullName evidence="1">Uncharacterized protein</fullName>
    </submittedName>
</protein>
<comment type="caution">
    <text evidence="1">The sequence shown here is derived from an EMBL/GenBank/DDBJ whole genome shotgun (WGS) entry which is preliminary data.</text>
</comment>
<evidence type="ECO:0000313" key="2">
    <source>
        <dbReference type="Proteomes" id="UP000283509"/>
    </source>
</evidence>
<evidence type="ECO:0000313" key="1">
    <source>
        <dbReference type="EMBL" id="ROT73445.1"/>
    </source>
</evidence>
<dbReference type="InterPro" id="IPR029058">
    <property type="entry name" value="AB_hydrolase_fold"/>
</dbReference>